<evidence type="ECO:0000256" key="7">
    <source>
        <dbReference type="SAM" id="MobiDB-lite"/>
    </source>
</evidence>
<dbReference type="EMBL" id="LN890945">
    <property type="protein sequence ID" value="CUS15548.1"/>
    <property type="molecule type" value="Genomic_DNA"/>
</dbReference>
<keyword evidence="2 6" id="KW-0812">Transmembrane</keyword>
<feature type="transmembrane region" description="Helical" evidence="6">
    <location>
        <begin position="195"/>
        <end position="214"/>
    </location>
</feature>
<protein>
    <recommendedName>
        <fullName evidence="6">Reticulon-like protein</fullName>
    </recommendedName>
</protein>
<gene>
    <name evidence="9" type="ORF">GSTUAT00000251001</name>
</gene>
<keyword evidence="5 6" id="KW-0472">Membrane</keyword>
<name>A0A292Q9E1_9PEZI</name>
<evidence type="ECO:0000313" key="9">
    <source>
        <dbReference type="EMBL" id="CUS15548.1"/>
    </source>
</evidence>
<feature type="region of interest" description="Disordered" evidence="7">
    <location>
        <begin position="268"/>
        <end position="320"/>
    </location>
</feature>
<dbReference type="InterPro" id="IPR003388">
    <property type="entry name" value="Reticulon"/>
</dbReference>
<evidence type="ECO:0000256" key="5">
    <source>
        <dbReference type="ARBA" id="ARBA00023136"/>
    </source>
</evidence>
<dbReference type="GO" id="GO:0005789">
    <property type="term" value="C:endoplasmic reticulum membrane"/>
    <property type="evidence" value="ECO:0007669"/>
    <property type="project" value="UniProtKB-SubCell"/>
</dbReference>
<evidence type="ECO:0000256" key="3">
    <source>
        <dbReference type="ARBA" id="ARBA00022824"/>
    </source>
</evidence>
<feature type="transmembrane region" description="Helical" evidence="6">
    <location>
        <begin position="82"/>
        <end position="104"/>
    </location>
</feature>
<evidence type="ECO:0000256" key="6">
    <source>
        <dbReference type="RuleBase" id="RU363132"/>
    </source>
</evidence>
<dbReference type="Pfam" id="PF02453">
    <property type="entry name" value="Reticulon"/>
    <property type="match status" value="1"/>
</dbReference>
<accession>A0A292Q9E1</accession>
<keyword evidence="10" id="KW-1185">Reference proteome</keyword>
<dbReference type="PROSITE" id="PS50845">
    <property type="entry name" value="RETICULON"/>
    <property type="match status" value="1"/>
</dbReference>
<sequence>MSDLDNSTSEGTATQTVNGEVSVNFNGYKLPILFESKADFSGLANSASPQESDTADSDQPLTHYHSFFYDLFTWKFPRATGFFFSFAISLILAFRFVNVLRYVFKATYLLFFGVAFLEIAARPFGVRGFISSVRPKRYYTIPRDSLDRLFGELHDLLNFFVLEFQRVLFVENIFATVVAFFASFIGYFLIKYIPFWALLLLTTITAFTAPLIYLQNQEVIDEQIQWANEYANAQLANGRQIAEKYIDDASVRARATATELTQKVQSYAVKKSPTTEKSQASPLPKNDGPAHEFPDAPKSDLPTVDGTSDVKAAAPEPIVA</sequence>
<evidence type="ECO:0000259" key="8">
    <source>
        <dbReference type="PROSITE" id="PS50845"/>
    </source>
</evidence>
<comment type="subcellular location">
    <subcellularLocation>
        <location evidence="1 6">Endoplasmic reticulum membrane</location>
        <topology evidence="1 6">Multi-pass membrane protein</topology>
    </subcellularLocation>
</comment>
<dbReference type="Proteomes" id="UP001412239">
    <property type="component" value="Unassembled WGS sequence"/>
</dbReference>
<feature type="transmembrane region" description="Helical" evidence="6">
    <location>
        <begin position="110"/>
        <end position="130"/>
    </location>
</feature>
<keyword evidence="3 6" id="KW-0256">Endoplasmic reticulum</keyword>
<reference evidence="9" key="1">
    <citation type="submission" date="2015-10" db="EMBL/GenBank/DDBJ databases">
        <authorList>
            <person name="Regsiter A."/>
            <person name="william w."/>
        </authorList>
    </citation>
    <scope>NUCLEOTIDE SEQUENCE</scope>
    <source>
        <strain evidence="9">Montdore</strain>
    </source>
</reference>
<evidence type="ECO:0000256" key="1">
    <source>
        <dbReference type="ARBA" id="ARBA00004477"/>
    </source>
</evidence>
<organism evidence="9 10">
    <name type="scientific">Tuber aestivum</name>
    <name type="common">summer truffle</name>
    <dbReference type="NCBI Taxonomy" id="59557"/>
    <lineage>
        <taxon>Eukaryota</taxon>
        <taxon>Fungi</taxon>
        <taxon>Dikarya</taxon>
        <taxon>Ascomycota</taxon>
        <taxon>Pezizomycotina</taxon>
        <taxon>Pezizomycetes</taxon>
        <taxon>Pezizales</taxon>
        <taxon>Tuberaceae</taxon>
        <taxon>Tuber</taxon>
    </lineage>
</organism>
<evidence type="ECO:0000256" key="2">
    <source>
        <dbReference type="ARBA" id="ARBA00022692"/>
    </source>
</evidence>
<dbReference type="AlphaFoldDB" id="A0A292Q9E1"/>
<feature type="compositionally biased region" description="Basic and acidic residues" evidence="7">
    <location>
        <begin position="288"/>
        <end position="298"/>
    </location>
</feature>
<feature type="transmembrane region" description="Helical" evidence="6">
    <location>
        <begin position="167"/>
        <end position="189"/>
    </location>
</feature>
<proteinExistence type="predicted"/>
<keyword evidence="4 6" id="KW-1133">Transmembrane helix</keyword>
<feature type="domain" description="Reticulon" evidence="8">
    <location>
        <begin position="68"/>
        <end position="265"/>
    </location>
</feature>
<evidence type="ECO:0000256" key="4">
    <source>
        <dbReference type="ARBA" id="ARBA00022989"/>
    </source>
</evidence>
<evidence type="ECO:0000313" key="10">
    <source>
        <dbReference type="Proteomes" id="UP001412239"/>
    </source>
</evidence>